<feature type="compositionally biased region" description="Polar residues" evidence="8">
    <location>
        <begin position="240"/>
        <end position="249"/>
    </location>
</feature>
<dbReference type="InterPro" id="IPR007707">
    <property type="entry name" value="TACC_C"/>
</dbReference>
<feature type="compositionally biased region" description="Polar residues" evidence="8">
    <location>
        <begin position="1760"/>
        <end position="1770"/>
    </location>
</feature>
<reference evidence="11 12" key="1">
    <citation type="submission" date="2025-04" db="UniProtKB">
        <authorList>
            <consortium name="RefSeq"/>
        </authorList>
    </citation>
    <scope>IDENTIFICATION</scope>
</reference>
<dbReference type="RefSeq" id="XP_030058448.1">
    <property type="nucleotide sequence ID" value="XM_030202588.1"/>
</dbReference>
<feature type="compositionally biased region" description="Polar residues" evidence="8">
    <location>
        <begin position="2746"/>
        <end position="2760"/>
    </location>
</feature>
<evidence type="ECO:0000256" key="7">
    <source>
        <dbReference type="SAM" id="Coils"/>
    </source>
</evidence>
<feature type="region of interest" description="Disordered" evidence="8">
    <location>
        <begin position="223"/>
        <end position="249"/>
    </location>
</feature>
<feature type="region of interest" description="Disordered" evidence="8">
    <location>
        <begin position="1377"/>
        <end position="1669"/>
    </location>
</feature>
<keyword evidence="10" id="KW-1185">Reference proteome</keyword>
<keyword evidence="5 7" id="KW-0175">Coiled coil</keyword>
<feature type="region of interest" description="Disordered" evidence="8">
    <location>
        <begin position="2043"/>
        <end position="2073"/>
    </location>
</feature>
<dbReference type="Pfam" id="PF05010">
    <property type="entry name" value="TACC_C"/>
    <property type="match status" value="1"/>
</dbReference>
<dbReference type="FunFam" id="1.20.5.1700:FF:000001">
    <property type="entry name" value="Transforming acidic coiled-coil-containing protein 1 isoform 2"/>
    <property type="match status" value="1"/>
</dbReference>
<feature type="region of interest" description="Disordered" evidence="8">
    <location>
        <begin position="2204"/>
        <end position="2334"/>
    </location>
</feature>
<feature type="compositionally biased region" description="Basic and acidic residues" evidence="8">
    <location>
        <begin position="1872"/>
        <end position="1883"/>
    </location>
</feature>
<feature type="region of interest" description="Disordered" evidence="8">
    <location>
        <begin position="2505"/>
        <end position="2766"/>
    </location>
</feature>
<feature type="compositionally biased region" description="Basic and acidic residues" evidence="8">
    <location>
        <begin position="2458"/>
        <end position="2467"/>
    </location>
</feature>
<proteinExistence type="inferred from homology"/>
<dbReference type="PANTHER" id="PTHR13924">
    <property type="entry name" value="TRANSFORMING ACIDIC COILED-COIL CONTAINING PROTEIN 1/2"/>
    <property type="match status" value="1"/>
</dbReference>
<feature type="compositionally biased region" description="Low complexity" evidence="8">
    <location>
        <begin position="2883"/>
        <end position="2892"/>
    </location>
</feature>
<feature type="compositionally biased region" description="Polar residues" evidence="8">
    <location>
        <begin position="1862"/>
        <end position="1871"/>
    </location>
</feature>
<feature type="compositionally biased region" description="Pro residues" evidence="8">
    <location>
        <begin position="2274"/>
        <end position="2285"/>
    </location>
</feature>
<evidence type="ECO:0000256" key="2">
    <source>
        <dbReference type="ARBA" id="ARBA00009423"/>
    </source>
</evidence>
<name>A0A6P7XSP8_9AMPH</name>
<evidence type="ECO:0000313" key="11">
    <source>
        <dbReference type="RefSeq" id="XP_030058446.1"/>
    </source>
</evidence>
<comment type="subcellular location">
    <subcellularLocation>
        <location evidence="1">Cytoplasm</location>
        <location evidence="1">Cytoskeleton</location>
    </subcellularLocation>
</comment>
<evidence type="ECO:0000256" key="6">
    <source>
        <dbReference type="ARBA" id="ARBA00023212"/>
    </source>
</evidence>
<feature type="compositionally biased region" description="Polar residues" evidence="8">
    <location>
        <begin position="1"/>
        <end position="13"/>
    </location>
</feature>
<evidence type="ECO:0000313" key="10">
    <source>
        <dbReference type="Proteomes" id="UP000515156"/>
    </source>
</evidence>
<dbReference type="RefSeq" id="XP_030058446.1">
    <property type="nucleotide sequence ID" value="XM_030202586.1"/>
</dbReference>
<feature type="domain" description="Transforming acidic coiled-coil-containing protein C-terminal" evidence="9">
    <location>
        <begin position="3048"/>
        <end position="3248"/>
    </location>
</feature>
<feature type="compositionally biased region" description="Polar residues" evidence="8">
    <location>
        <begin position="1557"/>
        <end position="1581"/>
    </location>
</feature>
<keyword evidence="6" id="KW-0206">Cytoskeleton</keyword>
<dbReference type="GO" id="GO:0005737">
    <property type="term" value="C:cytoplasm"/>
    <property type="evidence" value="ECO:0007669"/>
    <property type="project" value="TreeGrafter"/>
</dbReference>
<dbReference type="Proteomes" id="UP000515156">
    <property type="component" value="Chromosome 5"/>
</dbReference>
<feature type="compositionally biased region" description="Basic residues" evidence="8">
    <location>
        <begin position="2591"/>
        <end position="2611"/>
    </location>
</feature>
<feature type="region of interest" description="Disordered" evidence="8">
    <location>
        <begin position="1044"/>
        <end position="1071"/>
    </location>
</feature>
<feature type="region of interest" description="Disordered" evidence="8">
    <location>
        <begin position="584"/>
        <end position="621"/>
    </location>
</feature>
<feature type="compositionally biased region" description="Basic and acidic residues" evidence="8">
    <location>
        <begin position="2236"/>
        <end position="2259"/>
    </location>
</feature>
<evidence type="ECO:0000313" key="13">
    <source>
        <dbReference type="RefSeq" id="XP_030058448.1"/>
    </source>
</evidence>
<evidence type="ECO:0000256" key="5">
    <source>
        <dbReference type="ARBA" id="ARBA00023054"/>
    </source>
</evidence>
<feature type="region of interest" description="Disordered" evidence="8">
    <location>
        <begin position="1"/>
        <end position="73"/>
    </location>
</feature>
<feature type="compositionally biased region" description="Basic residues" evidence="8">
    <location>
        <begin position="2441"/>
        <end position="2457"/>
    </location>
</feature>
<evidence type="ECO:0000313" key="12">
    <source>
        <dbReference type="RefSeq" id="XP_030058447.1"/>
    </source>
</evidence>
<feature type="compositionally biased region" description="Low complexity" evidence="8">
    <location>
        <begin position="2390"/>
        <end position="2403"/>
    </location>
</feature>
<keyword evidence="4" id="KW-0597">Phosphoprotein</keyword>
<feature type="region of interest" description="Disordered" evidence="8">
    <location>
        <begin position="2422"/>
        <end position="2489"/>
    </location>
</feature>
<evidence type="ECO:0000259" key="9">
    <source>
        <dbReference type="Pfam" id="PF05010"/>
    </source>
</evidence>
<accession>A0A6P7XSP8</accession>
<feature type="compositionally biased region" description="Polar residues" evidence="8">
    <location>
        <begin position="2903"/>
        <end position="2912"/>
    </location>
</feature>
<dbReference type="GO" id="GO:0021987">
    <property type="term" value="P:cerebral cortex development"/>
    <property type="evidence" value="ECO:0007669"/>
    <property type="project" value="TreeGrafter"/>
</dbReference>
<evidence type="ECO:0000256" key="3">
    <source>
        <dbReference type="ARBA" id="ARBA00022490"/>
    </source>
</evidence>
<feature type="region of interest" description="Disordered" evidence="8">
    <location>
        <begin position="1811"/>
        <end position="1899"/>
    </location>
</feature>
<keyword evidence="3" id="KW-0963">Cytoplasm</keyword>
<dbReference type="OrthoDB" id="10255048at2759"/>
<evidence type="ECO:0000256" key="8">
    <source>
        <dbReference type="SAM" id="MobiDB-lite"/>
    </source>
</evidence>
<dbReference type="RefSeq" id="XP_030058447.1">
    <property type="nucleotide sequence ID" value="XM_030202587.1"/>
</dbReference>
<organism evidence="10 12">
    <name type="scientific">Microcaecilia unicolor</name>
    <dbReference type="NCBI Taxonomy" id="1415580"/>
    <lineage>
        <taxon>Eukaryota</taxon>
        <taxon>Metazoa</taxon>
        <taxon>Chordata</taxon>
        <taxon>Craniata</taxon>
        <taxon>Vertebrata</taxon>
        <taxon>Euteleostomi</taxon>
        <taxon>Amphibia</taxon>
        <taxon>Gymnophiona</taxon>
        <taxon>Siphonopidae</taxon>
        <taxon>Microcaecilia</taxon>
    </lineage>
</organism>
<dbReference type="GO" id="GO:0007097">
    <property type="term" value="P:nuclear migration"/>
    <property type="evidence" value="ECO:0007669"/>
    <property type="project" value="TreeGrafter"/>
</dbReference>
<feature type="compositionally biased region" description="Low complexity" evidence="8">
    <location>
        <begin position="2362"/>
        <end position="2374"/>
    </location>
</feature>
<dbReference type="Gene3D" id="1.20.5.1700">
    <property type="match status" value="1"/>
</dbReference>
<feature type="compositionally biased region" description="Polar residues" evidence="8">
    <location>
        <begin position="1971"/>
        <end position="1986"/>
    </location>
</feature>
<dbReference type="GO" id="GO:0005856">
    <property type="term" value="C:cytoskeleton"/>
    <property type="evidence" value="ECO:0007669"/>
    <property type="project" value="UniProtKB-SubCell"/>
</dbReference>
<feature type="region of interest" description="Disordered" evidence="8">
    <location>
        <begin position="1749"/>
        <end position="1776"/>
    </location>
</feature>
<dbReference type="KEGG" id="muo:115469859"/>
<dbReference type="GO" id="GO:0007052">
    <property type="term" value="P:mitotic spindle organization"/>
    <property type="evidence" value="ECO:0007669"/>
    <property type="project" value="InterPro"/>
</dbReference>
<sequence>MGNEGSSADNQPGVTGDIPLPPDLGTHQESSSPKPLQAESVKSSEHGQTIKKKKQRKKGTEKSVNQDISHASLTFPTDKVPSLVAHEDNQDIPLPNKQISSAITPGDNQDISTLSLGLPIKEISSAITPGDNQDISTLNLGLPIKEISSAITPGDNQDISTPSLGLPIKEIFTSVTSELSQETSSLHLGLPNKEILSVVPDDNQDIPRLNLWFPTNEISFPATPEDNLGTHNLSPGLPTKENSASVSSEISHDTVSLNLRLPINEFSEVSQDTATQSLGHATNEIFSGENQNTFSLSPIKDIYAPEILEDSQHTLNLSLDLPINDRLVPIDPGDNQDTVCLSSGLSIKEIGTSLTSGVSQDIHSLNPGLPIKEITSVISDNNQDIPRQSPELPIKEITTVISDDNHDTSSLSPGLPIKEITTVISDDNQDTSSLSPGLPIKEITSVISDDNWDTSSLKSGLPIKQISSVVTSEDKQDSPNLNLGALISEITASLTSGVSYDTPSLILRPPISELSSSGDNLNIPINEISHPVKPGHEQDISSLKTPDPLDEKCSSEVTGTRSFSCEDVKERDRSHSEISTGLDPALLFASPGSSESEKCKTVDTSGIRKEGNGDGEEATPPWKLQATSSVAGHMPQDEGQLTPPVKLPSFLETKQCALMPAEDNAKQCANLSCNANAETSQPQELILPMPVSDVCRGTETGKQNNAVVVNLENHSVGAFLNISDNSRAEDGRVISCCPAQAGVTQESQQTHFREAGLLQGEGQLGVKCQSAVCPFPPGKDEDYISTQEAKQDSGGRKSATVTDLAAESTDGPEGLRMNQMTAETPTGQSEVPGDGNLPGSEAMTVVVHELAVSADKRRQMESCAVLPDLSLSPAVNPGGPYRCQDGIASSLQQMTHEKHDCVLERDASGLLISPSPNAVALSLEEEVKYAALSVTSENQKTTCCLTEESFSLPLLPVEGDALDEAAPTVTLNYESKLSEMNCGEMYARKFEGKNGAPLTEGGSHLPEDKALQRQADGPSVGEKDGSLGLSLSWDVEAEESFCEHRSIDDDVSETPSEAQSKSEEQEMLKSAEEMTRKECVGAKELRNTVLATLGANVQEVISSLELKQPYFPDTKVHDAESKANAKDVFYVEQVKAEDIYGHNEEQARMCETRGKIDNSNLELSSKFALISIPVKHDDKIPDQEERALEEDLHNQSYLTLSETLKALAEVSASDHTQLLGMIQKTESKPLAEEKQSIFSGNDVPEIPKTRASSKAPAEGEETSCYLGYAETTQSSCPNAPSQHEHVPEEHKHRDLNELLMLKCPSDQSNGDPPKDIIVHFPMVSVSQHGETKADTPLEPSQVSLAVQGTSGGGEEPTACDLDAQYMPTATSSQVVLPTNSKPARSMQEVPENHRCNASKSDPLRDITRTERNLQPEEQQQLERCASTAKNEAVVSVSEKSDPSVAAKSETVAKVPEKSDPSVPAKSETVTTVPEKSDPSVPPKSETVTTVPEKSDPPVPAKSEMVTTIPEKSDPSVPPKSETVTTVPEKSDPSVPPKSETVTTVPEKSDPPVPAKSETVTTVPEKSDPSVSAMSETVTTVPEKSDKSEMVTTVPEKSDPSVPAMSETVTTVPEKSDPPVPVKSETVTTIPEKSDPSVPAKSETVTTVPEKSDSSVPTKKKRGTEAIPEVLEDSESIQAYSLSELPFKDIQFSEKESHAHVYSWQWGEKKSEKECDTQRLEMCTANAALPESQQYQSNVSEVASFGACDSNVSQEDIGPSHTDNNVTSQEATGKVEETHHKCITGSSPMEPAVQTDSRALLSAPRVLCNAMLQSPATQETTTLREPTPGDSEESKEACLTDTGSEGTDPSYLLEGALHEPQSDSKTITTKSSETGREESKKDDAEFMSPEPGELPSPALHTSEDCCLNVHYDGDQRSPLGGVSSQVDTLLSTSLEAEAICNAILGGQKERTQESIVSDRNSDQQISKEDTEAPSTSQAYCGSNSGTRSRQREEEDVQNVCLESNSNHHSHGSSSQDLFSGNNLQVGAAEATDNLINRLIQATASAKSAAETPRAHPTVLEGETAPSSEAGPEASDGMLVDASMETNCTEAVISPKGFHPQTDPEPEKTTDFRSLSIAYDRTNALPENQYFENLPYFVQMQPPVPVCADPQSLPTSGTDNVTAQESVPSCAGLQSLPVSGTRDVTTQKPVPALARPQSLLVSATHDKTAQGAPVESAAEPGPCEEAGLPEPKVTSPVLHRDVEPLASDSRELKKGQRRSSDSEEAFETPESTTPVKAPPSPPPPLPALPVAEEIPRSQLPSEDTGLGSISDTISATDVSQAESVDENSFRPPSRSFSVVFDEDKPIASSGTYNLDFDSPCLVDPFLSSPSEPGSPGAPRPDSKVKVRRKSSDSLPVSRSTLSRSLSLQASDFENSSCLGSSEASIIPVDIPSTGNESAPSTLKRSKKSRPPSLKKKQTAKKSEETKDPPLETSNIDLQVEESAIADIVPESETKPICADVLEIAGSNSELSVEPPPSLPSHSPLPPVSGSDSKGHKSPLTTRRNASPPPAAEVLEVIPPDTEGPENISVKGQAIRLEFDYSEEKEDVQEKSHTSKKLGKKPTAKMPQRKPKTKKVAERLDSDPIMPAKPPVDSSDIPISTGSYTLDIDKWDDPNFNPFSSGSIMQESPKLAHSVHKTEAEDSSELCKPSPKGSSSLPKASASFEIPSSTSETHEHEGETPTKSAKKKKTPLKTDTFRVKKSPKRSPLSDASTQEETTCLSTPESPPFIPMVEHATDEEKLASTVSSQKWVAMDIATKQQDYPEPSDLSSFVQENKLHSLADDLDYGNTYEVEYMEKIGSSTPPQDDSPKKLPVYLMFNSENGSPEKSPAVQFSDSTTPGSGSGVEGSEVQLSSGMKQPYPAPRTLPTSQGTNGQRPERPKQNHPEAMTQGNAAGNLEELLSPEDSCVSADALLNRISQQASICDAHSDLAPDLAEKNPTIFAQKLQEELQFAAMSMEALRLASDISGSSLVSSGTQREARAAVAEMPLSHKALYPQTVAMETSSTGFLPYQEQDLEQTLQVAQEEIAAKEREALQWKDKYEECRREVVEMRKIVAEYEKTIAQMIEDEHRDKSASHHTVQQLIMEKEQALSDLNSVEKSLADLFRRYEKMKEVLEGFRKNEDVLKKCAQEYLARVKKEEQRYHALKVHAEEKLDRANAEIAQVRTKSEQEQVAYQASLRKEQLKVAALERTLEQKNKEIEELTKICDELIAKMGRS</sequence>
<evidence type="ECO:0000256" key="4">
    <source>
        <dbReference type="ARBA" id="ARBA00022553"/>
    </source>
</evidence>
<feature type="compositionally biased region" description="Polar residues" evidence="8">
    <location>
        <begin position="1642"/>
        <end position="1656"/>
    </location>
</feature>
<feature type="region of interest" description="Disordered" evidence="8">
    <location>
        <begin position="531"/>
        <end position="555"/>
    </location>
</feature>
<feature type="compositionally biased region" description="Basic residues" evidence="8">
    <location>
        <begin position="49"/>
        <end position="59"/>
    </location>
</feature>
<feature type="compositionally biased region" description="Basic and acidic residues" evidence="8">
    <location>
        <begin position="1060"/>
        <end position="1071"/>
    </location>
</feature>
<dbReference type="PANTHER" id="PTHR13924:SF11">
    <property type="entry name" value="TRANSFORMING ACIDIC COILED-COIL-CONTAINING PROTEIN 2"/>
    <property type="match status" value="1"/>
</dbReference>
<feature type="compositionally biased region" description="Polar residues" evidence="8">
    <location>
        <begin position="2856"/>
        <end position="2876"/>
    </location>
</feature>
<protein>
    <submittedName>
        <fullName evidence="11 12">Transforming acidic coiled-coil-containing protein 2 isoform X1</fullName>
    </submittedName>
</protein>
<feature type="compositionally biased region" description="Basic and acidic residues" evidence="8">
    <location>
        <begin position="1401"/>
        <end position="1414"/>
    </location>
</feature>
<dbReference type="GeneID" id="115469859"/>
<feature type="coiled-coil region" evidence="7">
    <location>
        <begin position="3184"/>
        <end position="3250"/>
    </location>
</feature>
<feature type="compositionally biased region" description="Basic and acidic residues" evidence="8">
    <location>
        <begin position="1958"/>
        <end position="1969"/>
    </location>
</feature>
<feature type="compositionally biased region" description="Basic and acidic residues" evidence="8">
    <location>
        <begin position="595"/>
        <end position="612"/>
    </location>
</feature>
<dbReference type="InterPro" id="IPR039915">
    <property type="entry name" value="TACC"/>
</dbReference>
<feature type="compositionally biased region" description="Polar residues" evidence="8">
    <location>
        <begin position="2654"/>
        <end position="2663"/>
    </location>
</feature>
<feature type="region of interest" description="Disordered" evidence="8">
    <location>
        <begin position="779"/>
        <end position="817"/>
    </location>
</feature>
<feature type="region of interest" description="Disordered" evidence="8">
    <location>
        <begin position="1947"/>
        <end position="1996"/>
    </location>
</feature>
<gene>
    <name evidence="11 12 13" type="primary">TACC2</name>
</gene>
<feature type="compositionally biased region" description="Polar residues" evidence="8">
    <location>
        <begin position="63"/>
        <end position="73"/>
    </location>
</feature>
<comment type="similarity">
    <text evidence="2">Belongs to the TACC family.</text>
</comment>
<feature type="compositionally biased region" description="Low complexity" evidence="8">
    <location>
        <begin position="2685"/>
        <end position="2708"/>
    </location>
</feature>
<evidence type="ECO:0000256" key="1">
    <source>
        <dbReference type="ARBA" id="ARBA00004245"/>
    </source>
</evidence>
<feature type="compositionally biased region" description="Polar residues" evidence="8">
    <location>
        <begin position="2305"/>
        <end position="2320"/>
    </location>
</feature>
<feature type="compositionally biased region" description="Pro residues" evidence="8">
    <location>
        <begin position="2511"/>
        <end position="2524"/>
    </location>
</feature>
<feature type="compositionally biased region" description="Polar residues" evidence="8">
    <location>
        <begin position="1811"/>
        <end position="1823"/>
    </location>
</feature>
<dbReference type="CTD" id="10579"/>
<feature type="coiled-coil region" evidence="7">
    <location>
        <begin position="3050"/>
        <end position="3158"/>
    </location>
</feature>
<feature type="region of interest" description="Disordered" evidence="8">
    <location>
        <begin position="2359"/>
        <end position="2403"/>
    </location>
</feature>
<feature type="region of interest" description="Disordered" evidence="8">
    <location>
        <begin position="2835"/>
        <end position="2926"/>
    </location>
</feature>